<dbReference type="AlphaFoldDB" id="Q9ABR7"/>
<dbReference type="HOGENOM" id="CLU_097806_0_2_5"/>
<dbReference type="PANTHER" id="PTHR38600">
    <property type="entry name" value="TRANSCRIPTIONAL REGULATORY PROTEIN"/>
    <property type="match status" value="1"/>
</dbReference>
<proteinExistence type="predicted"/>
<gene>
    <name evidence="2" type="ordered locus">CC_0157</name>
</gene>
<dbReference type="BioCyc" id="CAULO:CC0157-MONOMER"/>
<dbReference type="STRING" id="190650.CC_0157"/>
<name>Q9ABR7_CAUVC</name>
<dbReference type="KEGG" id="ccr:CC_0157"/>
<dbReference type="EnsemblBacteria" id="AAK22144">
    <property type="protein sequence ID" value="AAK22144"/>
    <property type="gene ID" value="CC_0157"/>
</dbReference>
<dbReference type="InterPro" id="IPR001845">
    <property type="entry name" value="HTH_ArsR_DNA-bd_dom"/>
</dbReference>
<dbReference type="PATRIC" id="fig|190650.5.peg.153"/>
<dbReference type="PIR" id="D87268">
    <property type="entry name" value="D87268"/>
</dbReference>
<dbReference type="InterPro" id="IPR011991">
    <property type="entry name" value="ArsR-like_HTH"/>
</dbReference>
<dbReference type="PROSITE" id="PS50987">
    <property type="entry name" value="HTH_ARSR_2"/>
    <property type="match status" value="1"/>
</dbReference>
<dbReference type="SMR" id="Q9ABR7"/>
<keyword evidence="3" id="KW-1185">Reference proteome</keyword>
<dbReference type="PANTHER" id="PTHR38600:SF2">
    <property type="entry name" value="SLL0088 PROTEIN"/>
    <property type="match status" value="1"/>
</dbReference>
<dbReference type="InterPro" id="IPR036390">
    <property type="entry name" value="WH_DNA-bd_sf"/>
</dbReference>
<dbReference type="SUPFAM" id="SSF46785">
    <property type="entry name" value="Winged helix' DNA-binding domain"/>
    <property type="match status" value="1"/>
</dbReference>
<dbReference type="Pfam" id="PF12840">
    <property type="entry name" value="HTH_20"/>
    <property type="match status" value="1"/>
</dbReference>
<dbReference type="NCBIfam" id="NF033788">
    <property type="entry name" value="HTH_metalloreg"/>
    <property type="match status" value="1"/>
</dbReference>
<dbReference type="eggNOG" id="COG0640">
    <property type="taxonomic scope" value="Bacteria"/>
</dbReference>
<dbReference type="SMART" id="SM00418">
    <property type="entry name" value="HTH_ARSR"/>
    <property type="match status" value="1"/>
</dbReference>
<dbReference type="EMBL" id="AE005673">
    <property type="protein sequence ID" value="AAK22144.1"/>
    <property type="molecule type" value="Genomic_DNA"/>
</dbReference>
<dbReference type="InterPro" id="IPR036388">
    <property type="entry name" value="WH-like_DNA-bd_sf"/>
</dbReference>
<accession>Q9ABR7</accession>
<sequence length="121" mass="13004">MLSGFAGLLSKAQAVARALALTILSHMAEQSETLDAVFQALADPTRRAILSRLGQGPASVGELAAPHDMALTSFMKHLKILERSGWIVSAKTGRVRTCAIVTDRFADVGAWVYGHRSLWEG</sequence>
<evidence type="ECO:0000259" key="1">
    <source>
        <dbReference type="PROSITE" id="PS50987"/>
    </source>
</evidence>
<reference evidence="2 3" key="1">
    <citation type="journal article" date="2001" name="Proc. Natl. Acad. Sci. U.S.A.">
        <title>Complete genome sequence of Caulobacter crescentus.</title>
        <authorList>
            <person name="Nierman W.C."/>
            <person name="Feldblyum T.V."/>
            <person name="Laub M.T."/>
            <person name="Paulsen I.T."/>
            <person name="Nelson K.E."/>
            <person name="Eisen J.A."/>
            <person name="Heidelberg J.F."/>
            <person name="Alley M.R."/>
            <person name="Ohta N."/>
            <person name="Maddock J.R."/>
            <person name="Potocka I."/>
            <person name="Nelson W.C."/>
            <person name="Newton A."/>
            <person name="Stephens C."/>
            <person name="Phadke N.D."/>
            <person name="Ely B."/>
            <person name="DeBoy R.T."/>
            <person name="Dodson R.J."/>
            <person name="Durkin A.S."/>
            <person name="Gwinn M.L."/>
            <person name="Haft D.H."/>
            <person name="Kolonay J.F."/>
            <person name="Smit J."/>
            <person name="Craven M.B."/>
            <person name="Khouri H."/>
            <person name="Shetty J."/>
            <person name="Berry K."/>
            <person name="Utterback T."/>
            <person name="Tran K."/>
            <person name="Wolf A."/>
            <person name="Vamathevan J."/>
            <person name="Ermolaeva M."/>
            <person name="White O."/>
            <person name="Salzberg S.L."/>
            <person name="Venter J.C."/>
            <person name="Shapiro L."/>
            <person name="Fraser C.M."/>
        </authorList>
    </citation>
    <scope>NUCLEOTIDE SEQUENCE [LARGE SCALE GENOMIC DNA]</scope>
    <source>
        <strain evidence="3">ATCC 19089 / CB15</strain>
    </source>
</reference>
<protein>
    <submittedName>
        <fullName evidence="2">Transcriptional regulator, ArsR family</fullName>
    </submittedName>
</protein>
<dbReference type="Gene3D" id="1.10.10.10">
    <property type="entry name" value="Winged helix-like DNA-binding domain superfamily/Winged helix DNA-binding domain"/>
    <property type="match status" value="1"/>
</dbReference>
<dbReference type="CDD" id="cd00090">
    <property type="entry name" value="HTH_ARSR"/>
    <property type="match status" value="1"/>
</dbReference>
<evidence type="ECO:0000313" key="3">
    <source>
        <dbReference type="Proteomes" id="UP000001816"/>
    </source>
</evidence>
<organism evidence="2 3">
    <name type="scientific">Caulobacter vibrioides (strain ATCC 19089 / CIP 103742 / CB 15)</name>
    <name type="common">Caulobacter crescentus</name>
    <dbReference type="NCBI Taxonomy" id="190650"/>
    <lineage>
        <taxon>Bacteria</taxon>
        <taxon>Pseudomonadati</taxon>
        <taxon>Pseudomonadota</taxon>
        <taxon>Alphaproteobacteria</taxon>
        <taxon>Caulobacterales</taxon>
        <taxon>Caulobacteraceae</taxon>
        <taxon>Caulobacter</taxon>
    </lineage>
</organism>
<evidence type="ECO:0000313" key="2">
    <source>
        <dbReference type="EMBL" id="AAK22144.1"/>
    </source>
</evidence>
<dbReference type="GO" id="GO:0003700">
    <property type="term" value="F:DNA-binding transcription factor activity"/>
    <property type="evidence" value="ECO:0007669"/>
    <property type="project" value="InterPro"/>
</dbReference>
<feature type="domain" description="HTH arsR-type" evidence="1">
    <location>
        <begin position="26"/>
        <end position="120"/>
    </location>
</feature>
<dbReference type="Proteomes" id="UP000001816">
    <property type="component" value="Chromosome"/>
</dbReference>